<dbReference type="Proteomes" id="UP000748025">
    <property type="component" value="Unassembled WGS sequence"/>
</dbReference>
<evidence type="ECO:0000313" key="3">
    <source>
        <dbReference type="Proteomes" id="UP000748025"/>
    </source>
</evidence>
<protein>
    <submittedName>
        <fullName evidence="2">Uncharacterized protein</fullName>
    </submittedName>
</protein>
<proteinExistence type="predicted"/>
<evidence type="ECO:0000256" key="1">
    <source>
        <dbReference type="SAM" id="SignalP"/>
    </source>
</evidence>
<name>A0A9P7SWM2_9HYPO</name>
<sequence length="120" mass="12934">MAKSLQVTAVGWLLLSLGHTISAKDWQANAKFQNLSSFASACAKAGWYQGSGFFIMNGLLNYAWSQNPGLLRDPVHKAVACTMVAIMWVSGWWYAKKGVLANMMAVGVMGALQGYSALTV</sequence>
<evidence type="ECO:0000313" key="2">
    <source>
        <dbReference type="EMBL" id="KAG6005559.1"/>
    </source>
</evidence>
<keyword evidence="3" id="KW-1185">Reference proteome</keyword>
<dbReference type="AlphaFoldDB" id="A0A9P7SWM2"/>
<reference evidence="2" key="1">
    <citation type="journal article" date="2020" name="bioRxiv">
        <title>Whole genome comparisons of ergot fungi reveals the divergence and evolution of species within the genus Claviceps are the result of varying mechanisms driving genome evolution and host range expansion.</title>
        <authorList>
            <person name="Wyka S.A."/>
            <person name="Mondo S.J."/>
            <person name="Liu M."/>
            <person name="Dettman J."/>
            <person name="Nalam V."/>
            <person name="Broders K.D."/>
        </authorList>
    </citation>
    <scope>NUCLEOTIDE SEQUENCE</scope>
    <source>
        <strain evidence="2">CCC 602</strain>
    </source>
</reference>
<feature type="signal peptide" evidence="1">
    <location>
        <begin position="1"/>
        <end position="23"/>
    </location>
</feature>
<feature type="chain" id="PRO_5040509454" evidence="1">
    <location>
        <begin position="24"/>
        <end position="120"/>
    </location>
</feature>
<organism evidence="2 3">
    <name type="scientific">Claviceps pusilla</name>
    <dbReference type="NCBI Taxonomy" id="123648"/>
    <lineage>
        <taxon>Eukaryota</taxon>
        <taxon>Fungi</taxon>
        <taxon>Dikarya</taxon>
        <taxon>Ascomycota</taxon>
        <taxon>Pezizomycotina</taxon>
        <taxon>Sordariomycetes</taxon>
        <taxon>Hypocreomycetidae</taxon>
        <taxon>Hypocreales</taxon>
        <taxon>Clavicipitaceae</taxon>
        <taxon>Claviceps</taxon>
    </lineage>
</organism>
<comment type="caution">
    <text evidence="2">The sequence shown here is derived from an EMBL/GenBank/DDBJ whole genome shotgun (WGS) entry which is preliminary data.</text>
</comment>
<accession>A0A9P7SWM2</accession>
<gene>
    <name evidence="2" type="ORF">E4U43_000577</name>
</gene>
<dbReference type="OrthoDB" id="5399817at2759"/>
<keyword evidence="1" id="KW-0732">Signal</keyword>
<dbReference type="EMBL" id="SRPW01001172">
    <property type="protein sequence ID" value="KAG6005559.1"/>
    <property type="molecule type" value="Genomic_DNA"/>
</dbReference>